<evidence type="ECO:0000313" key="2">
    <source>
        <dbReference type="EMBL" id="AXN53347.1"/>
    </source>
</evidence>
<evidence type="ECO:0000256" key="1">
    <source>
        <dbReference type="SAM" id="MobiDB-lite"/>
    </source>
</evidence>
<sequence length="93" mass="10684">MGKHRGVTRTRFPGGERRRPRRDNEVVARERKAAKVERNWRVKRIETGEVLAFEPGGEYEQVFDSGADPFWQAVEFAAACLRGERSPDDPPDE</sequence>
<reference evidence="3" key="1">
    <citation type="submission" date="2018-07" db="EMBL/GenBank/DDBJ databases">
        <authorList>
            <person name="Quirk P.G."/>
            <person name="Krulwich T.A."/>
        </authorList>
    </citation>
    <scope>NUCLEOTIDE SEQUENCE [LARGE SCALE GENOMIC DNA]</scope>
</reference>
<proteinExistence type="predicted"/>
<dbReference type="Proteomes" id="UP000259812">
    <property type="component" value="Genome"/>
</dbReference>
<dbReference type="EMBL" id="MH632120">
    <property type="protein sequence ID" value="AXN53347.1"/>
    <property type="molecule type" value="Genomic_DNA"/>
</dbReference>
<evidence type="ECO:0000313" key="3">
    <source>
        <dbReference type="Proteomes" id="UP000259812"/>
    </source>
</evidence>
<dbReference type="KEGG" id="vg:60320830"/>
<dbReference type="RefSeq" id="YP_009949427.1">
    <property type="nucleotide sequence ID" value="NC_051580.1"/>
</dbReference>
<dbReference type="GeneID" id="60320830"/>
<organism evidence="2 3">
    <name type="scientific">Mycobacterium phage Thonko</name>
    <dbReference type="NCBI Taxonomy" id="2282910"/>
    <lineage>
        <taxon>Viruses</taxon>
        <taxon>Duplodnaviria</taxon>
        <taxon>Heunggongvirae</taxon>
        <taxon>Uroviricota</taxon>
        <taxon>Caudoviricetes</taxon>
        <taxon>Bclasvirinae</taxon>
        <taxon>Thonkovirus</taxon>
        <taxon>Thonkovirus thonko</taxon>
    </lineage>
</organism>
<gene>
    <name evidence="2" type="primary">76</name>
    <name evidence="2" type="ORF">PBI_THONKO_76</name>
</gene>
<protein>
    <submittedName>
        <fullName evidence="2">Uncharacterized protein</fullName>
    </submittedName>
</protein>
<feature type="region of interest" description="Disordered" evidence="1">
    <location>
        <begin position="1"/>
        <end position="27"/>
    </location>
</feature>
<feature type="compositionally biased region" description="Basic and acidic residues" evidence="1">
    <location>
        <begin position="14"/>
        <end position="27"/>
    </location>
</feature>
<name>A0A346FCC2_9CAUD</name>
<accession>A0A346FCC2</accession>
<keyword evidence="3" id="KW-1185">Reference proteome</keyword>